<dbReference type="EC" id="2.7.13.3" evidence="3"/>
<evidence type="ECO:0000256" key="8">
    <source>
        <dbReference type="ARBA" id="ARBA00022777"/>
    </source>
</evidence>
<keyword evidence="11" id="KW-0902">Two-component regulatory system</keyword>
<dbReference type="Pfam" id="PF00512">
    <property type="entry name" value="HisKA"/>
    <property type="match status" value="1"/>
</dbReference>
<comment type="subcellular location">
    <subcellularLocation>
        <location evidence="2">Membrane</location>
        <topology evidence="2">Multi-pass membrane protein</topology>
    </subcellularLocation>
</comment>
<dbReference type="PANTHER" id="PTHR45436:SF14">
    <property type="entry name" value="SENSOR PROTEIN QSEC"/>
    <property type="match status" value="1"/>
</dbReference>
<dbReference type="Proteomes" id="UP000187495">
    <property type="component" value="Unassembled WGS sequence"/>
</dbReference>
<dbReference type="InterPro" id="IPR003661">
    <property type="entry name" value="HisK_dim/P_dom"/>
</dbReference>
<dbReference type="RefSeq" id="WP_078310266.1">
    <property type="nucleotide sequence ID" value="NZ_FTNU01000022.1"/>
</dbReference>
<name>A0A1N7G285_9GAMM</name>
<evidence type="ECO:0000256" key="10">
    <source>
        <dbReference type="ARBA" id="ARBA00022989"/>
    </source>
</evidence>
<organism evidence="14 15">
    <name type="scientific">Moraxella cuniculi DSM 21768</name>
    <dbReference type="NCBI Taxonomy" id="1122245"/>
    <lineage>
        <taxon>Bacteria</taxon>
        <taxon>Pseudomonadati</taxon>
        <taxon>Pseudomonadota</taxon>
        <taxon>Gammaproteobacteria</taxon>
        <taxon>Moraxellales</taxon>
        <taxon>Moraxellaceae</taxon>
        <taxon>Moraxella</taxon>
    </lineage>
</organism>
<dbReference type="GO" id="GO:0005524">
    <property type="term" value="F:ATP binding"/>
    <property type="evidence" value="ECO:0007669"/>
    <property type="project" value="UniProtKB-KW"/>
</dbReference>
<evidence type="ECO:0000256" key="12">
    <source>
        <dbReference type="SAM" id="Phobius"/>
    </source>
</evidence>
<evidence type="ECO:0000256" key="5">
    <source>
        <dbReference type="ARBA" id="ARBA00022679"/>
    </source>
</evidence>
<reference evidence="15" key="1">
    <citation type="submission" date="2017-01" db="EMBL/GenBank/DDBJ databases">
        <authorList>
            <person name="Varghese N."/>
            <person name="Submissions S."/>
        </authorList>
    </citation>
    <scope>NUCLEOTIDE SEQUENCE [LARGE SCALE GENOMIC DNA]</scope>
    <source>
        <strain evidence="15">DSM 21768</strain>
    </source>
</reference>
<keyword evidence="10 12" id="KW-1133">Transmembrane helix</keyword>
<dbReference type="SUPFAM" id="SSF47384">
    <property type="entry name" value="Homodimeric domain of signal transducing histidine kinase"/>
    <property type="match status" value="1"/>
</dbReference>
<keyword evidence="8 14" id="KW-0418">Kinase</keyword>
<feature type="transmembrane region" description="Helical" evidence="12">
    <location>
        <begin position="36"/>
        <end position="56"/>
    </location>
</feature>
<protein>
    <recommendedName>
        <fullName evidence="3">histidine kinase</fullName>
        <ecNumber evidence="3">2.7.13.3</ecNumber>
    </recommendedName>
</protein>
<dbReference type="InterPro" id="IPR036890">
    <property type="entry name" value="HATPase_C_sf"/>
</dbReference>
<feature type="transmembrane region" description="Helical" evidence="12">
    <location>
        <begin position="185"/>
        <end position="210"/>
    </location>
</feature>
<accession>A0A1N7G285</accession>
<keyword evidence="5" id="KW-0808">Transferase</keyword>
<evidence type="ECO:0000256" key="11">
    <source>
        <dbReference type="ARBA" id="ARBA00023012"/>
    </source>
</evidence>
<evidence type="ECO:0000313" key="15">
    <source>
        <dbReference type="Proteomes" id="UP000187495"/>
    </source>
</evidence>
<evidence type="ECO:0000256" key="4">
    <source>
        <dbReference type="ARBA" id="ARBA00022553"/>
    </source>
</evidence>
<dbReference type="Gene3D" id="1.10.287.130">
    <property type="match status" value="1"/>
</dbReference>
<keyword evidence="4" id="KW-0597">Phosphoprotein</keyword>
<comment type="catalytic activity">
    <reaction evidence="1">
        <text>ATP + protein L-histidine = ADP + protein N-phospho-L-histidine.</text>
        <dbReference type="EC" id="2.7.13.3"/>
    </reaction>
</comment>
<feature type="domain" description="Histidine kinase" evidence="13">
    <location>
        <begin position="272"/>
        <end position="491"/>
    </location>
</feature>
<dbReference type="Pfam" id="PF02518">
    <property type="entry name" value="HATPase_c"/>
    <property type="match status" value="1"/>
</dbReference>
<dbReference type="SUPFAM" id="SSF55874">
    <property type="entry name" value="ATPase domain of HSP90 chaperone/DNA topoisomerase II/histidine kinase"/>
    <property type="match status" value="1"/>
</dbReference>
<proteinExistence type="predicted"/>
<dbReference type="PANTHER" id="PTHR45436">
    <property type="entry name" value="SENSOR HISTIDINE KINASE YKOH"/>
    <property type="match status" value="1"/>
</dbReference>
<dbReference type="GO" id="GO:0005886">
    <property type="term" value="C:plasma membrane"/>
    <property type="evidence" value="ECO:0007669"/>
    <property type="project" value="TreeGrafter"/>
</dbReference>
<dbReference type="InterPro" id="IPR005467">
    <property type="entry name" value="His_kinase_dom"/>
</dbReference>
<evidence type="ECO:0000256" key="6">
    <source>
        <dbReference type="ARBA" id="ARBA00022692"/>
    </source>
</evidence>
<evidence type="ECO:0000256" key="2">
    <source>
        <dbReference type="ARBA" id="ARBA00004141"/>
    </source>
</evidence>
<evidence type="ECO:0000313" key="14">
    <source>
        <dbReference type="EMBL" id="SIS06713.1"/>
    </source>
</evidence>
<dbReference type="CDD" id="cd00082">
    <property type="entry name" value="HisKA"/>
    <property type="match status" value="1"/>
</dbReference>
<keyword evidence="6 12" id="KW-0812">Transmembrane</keyword>
<keyword evidence="12" id="KW-0472">Membrane</keyword>
<dbReference type="PROSITE" id="PS50109">
    <property type="entry name" value="HIS_KIN"/>
    <property type="match status" value="1"/>
</dbReference>
<dbReference type="InterPro" id="IPR050428">
    <property type="entry name" value="TCS_sensor_his_kinase"/>
</dbReference>
<dbReference type="InterPro" id="IPR003594">
    <property type="entry name" value="HATPase_dom"/>
</dbReference>
<keyword evidence="15" id="KW-1185">Reference proteome</keyword>
<dbReference type="AlphaFoldDB" id="A0A1N7G285"/>
<dbReference type="SMART" id="SM00387">
    <property type="entry name" value="HATPase_c"/>
    <property type="match status" value="1"/>
</dbReference>
<dbReference type="SMART" id="SM00388">
    <property type="entry name" value="HisKA"/>
    <property type="match status" value="1"/>
</dbReference>
<dbReference type="Gene3D" id="3.30.565.10">
    <property type="entry name" value="Histidine kinase-like ATPase, C-terminal domain"/>
    <property type="match status" value="1"/>
</dbReference>
<keyword evidence="7" id="KW-0547">Nucleotide-binding</keyword>
<keyword evidence="9" id="KW-0067">ATP-binding</keyword>
<evidence type="ECO:0000259" key="13">
    <source>
        <dbReference type="PROSITE" id="PS50109"/>
    </source>
</evidence>
<evidence type="ECO:0000256" key="1">
    <source>
        <dbReference type="ARBA" id="ARBA00000085"/>
    </source>
</evidence>
<gene>
    <name evidence="14" type="ORF">SAMN02745664_1225</name>
</gene>
<dbReference type="GO" id="GO:0000155">
    <property type="term" value="F:phosphorelay sensor kinase activity"/>
    <property type="evidence" value="ECO:0007669"/>
    <property type="project" value="InterPro"/>
</dbReference>
<evidence type="ECO:0000256" key="3">
    <source>
        <dbReference type="ARBA" id="ARBA00012438"/>
    </source>
</evidence>
<dbReference type="EMBL" id="FTNU01000022">
    <property type="protein sequence ID" value="SIS06713.1"/>
    <property type="molecule type" value="Genomic_DNA"/>
</dbReference>
<dbReference type="InterPro" id="IPR036097">
    <property type="entry name" value="HisK_dim/P_sf"/>
</dbReference>
<sequence length="491" mass="55587">MKYRFSLKKLSKKTKLPAGTDDLPSSGYEYSIQKRLLSMLLIGLPALWLAIVGVVGSKLWSEMSEMGDTQISQVAKYLMITSYATPNEPKNTVVFNKDLLENIDDDLLGGEDDYMGFAIWDKRGRLLLADDSGESFVFRENFQGFINDSQGKNPLQNRWRILYMPDVNNDRIIAVGQNMESRQEVILTALLAKLLPALVGLLLFLLLVWFSVRRAFLPLQVLGESLQSRNPADGRPASTNVPKEVRPLVDSLNRWFVKVADAIAREERFTADASHELKSPLTALKLQADMMQQAILSANLDEENERLLYEHNLGIKKGIERSNHLVNQLLTLAKLSVGEGQHRQFDTLINWQKVSDTVLSQSNLFARQKRCRLKRNLSPSPLPLYGDELLMEVLCTNLIDNAIRYCPEGSTIWLDIGDDYLSVYDNGNGVDEAYLQHLGERFFRPAGQKQTGSGLGLSIVQRICQMHKLKINFSNLYDNEKRIGFCVRLSK</sequence>
<dbReference type="STRING" id="34061.B0189_07420"/>
<evidence type="ECO:0000256" key="9">
    <source>
        <dbReference type="ARBA" id="ARBA00022840"/>
    </source>
</evidence>
<evidence type="ECO:0000256" key="7">
    <source>
        <dbReference type="ARBA" id="ARBA00022741"/>
    </source>
</evidence>